<dbReference type="EMBL" id="ABDG02000019">
    <property type="protein sequence ID" value="EHK47954.1"/>
    <property type="molecule type" value="Genomic_DNA"/>
</dbReference>
<accession>G9NM20</accession>
<evidence type="ECO:0000256" key="1">
    <source>
        <dbReference type="SAM" id="Coils"/>
    </source>
</evidence>
<evidence type="ECO:0000313" key="3">
    <source>
        <dbReference type="Proteomes" id="UP000005426"/>
    </source>
</evidence>
<name>G9NM20_HYPAI</name>
<sequence>MANVDTRINSVESVLKNIQQTISQMQEDHNGMKENIDRLGSMATPHVPSHHAVPTPVYTFVPVPTHEFALSFVARLVE</sequence>
<organism evidence="2 3">
    <name type="scientific">Hypocrea atroviridis (strain ATCC 20476 / IMI 206040)</name>
    <name type="common">Trichoderma atroviride</name>
    <dbReference type="NCBI Taxonomy" id="452589"/>
    <lineage>
        <taxon>Eukaryota</taxon>
        <taxon>Fungi</taxon>
        <taxon>Dikarya</taxon>
        <taxon>Ascomycota</taxon>
        <taxon>Pezizomycotina</taxon>
        <taxon>Sordariomycetes</taxon>
        <taxon>Hypocreomycetidae</taxon>
        <taxon>Hypocreales</taxon>
        <taxon>Hypocreaceae</taxon>
        <taxon>Trichoderma</taxon>
    </lineage>
</organism>
<dbReference type="Proteomes" id="UP000005426">
    <property type="component" value="Unassembled WGS sequence"/>
</dbReference>
<keyword evidence="1" id="KW-0175">Coiled coil</keyword>
<evidence type="ECO:0000313" key="2">
    <source>
        <dbReference type="EMBL" id="EHK47954.1"/>
    </source>
</evidence>
<gene>
    <name evidence="2" type="ORF">TRIATDRAFT_298196</name>
</gene>
<keyword evidence="3" id="KW-1185">Reference proteome</keyword>
<dbReference type="HOGENOM" id="CLU_2622334_0_0_1"/>
<dbReference type="AlphaFoldDB" id="G9NM20"/>
<feature type="coiled-coil region" evidence="1">
    <location>
        <begin position="8"/>
        <end position="35"/>
    </location>
</feature>
<proteinExistence type="predicted"/>
<reference evidence="2 3" key="1">
    <citation type="journal article" date="2011" name="Genome Biol.">
        <title>Comparative genome sequence analysis underscores mycoparasitism as the ancestral life style of Trichoderma.</title>
        <authorList>
            <person name="Kubicek C.P."/>
            <person name="Herrera-Estrella A."/>
            <person name="Seidl-Seiboth V."/>
            <person name="Martinez D.A."/>
            <person name="Druzhinina I.S."/>
            <person name="Thon M."/>
            <person name="Zeilinger S."/>
            <person name="Casas-Flores S."/>
            <person name="Horwitz B.A."/>
            <person name="Mukherjee P.K."/>
            <person name="Mukherjee M."/>
            <person name="Kredics L."/>
            <person name="Alcaraz L.D."/>
            <person name="Aerts A."/>
            <person name="Antal Z."/>
            <person name="Atanasova L."/>
            <person name="Cervantes-Badillo M.G."/>
            <person name="Challacombe J."/>
            <person name="Chertkov O."/>
            <person name="McCluskey K."/>
            <person name="Coulpier F."/>
            <person name="Deshpande N."/>
            <person name="von Doehren H."/>
            <person name="Ebbole D.J."/>
            <person name="Esquivel-Naranjo E.U."/>
            <person name="Fekete E."/>
            <person name="Flipphi M."/>
            <person name="Glaser F."/>
            <person name="Gomez-Rodriguez E.Y."/>
            <person name="Gruber S."/>
            <person name="Han C."/>
            <person name="Henrissat B."/>
            <person name="Hermosa R."/>
            <person name="Hernandez-Onate M."/>
            <person name="Karaffa L."/>
            <person name="Kosti I."/>
            <person name="Le Crom S."/>
            <person name="Lindquist E."/>
            <person name="Lucas S."/>
            <person name="Luebeck M."/>
            <person name="Luebeck P.S."/>
            <person name="Margeot A."/>
            <person name="Metz B."/>
            <person name="Misra M."/>
            <person name="Nevalainen H."/>
            <person name="Omann M."/>
            <person name="Packer N."/>
            <person name="Perrone G."/>
            <person name="Uresti-Rivera E.E."/>
            <person name="Salamov A."/>
            <person name="Schmoll M."/>
            <person name="Seiboth B."/>
            <person name="Shapiro H."/>
            <person name="Sukno S."/>
            <person name="Tamayo-Ramos J.A."/>
            <person name="Tisch D."/>
            <person name="Wiest A."/>
            <person name="Wilkinson H.H."/>
            <person name="Zhang M."/>
            <person name="Coutinho P.M."/>
            <person name="Kenerley C.M."/>
            <person name="Monte E."/>
            <person name="Baker S.E."/>
            <person name="Grigoriev I.V."/>
        </authorList>
    </citation>
    <scope>NUCLEOTIDE SEQUENCE [LARGE SCALE GENOMIC DNA]</scope>
    <source>
        <strain evidence="3">ATCC 20476 / IMI 206040</strain>
    </source>
</reference>
<comment type="caution">
    <text evidence="2">The sequence shown here is derived from an EMBL/GenBank/DDBJ whole genome shotgun (WGS) entry which is preliminary data.</text>
</comment>
<protein>
    <submittedName>
        <fullName evidence="2">Uncharacterized protein</fullName>
    </submittedName>
</protein>